<evidence type="ECO:0000313" key="9">
    <source>
        <dbReference type="Proteomes" id="UP000229916"/>
    </source>
</evidence>
<keyword evidence="5" id="KW-0408">Iron</keyword>
<dbReference type="PANTHER" id="PTHR30352">
    <property type="entry name" value="PYRUVATE FORMATE-LYASE-ACTIVATING ENZYME"/>
    <property type="match status" value="1"/>
</dbReference>
<organism evidence="8 9">
    <name type="scientific">candidate division WWE3 bacterium CG06_land_8_20_14_3_00_42_16</name>
    <dbReference type="NCBI Taxonomy" id="1975083"/>
    <lineage>
        <taxon>Bacteria</taxon>
        <taxon>Katanobacteria</taxon>
    </lineage>
</organism>
<dbReference type="GO" id="GO:0003824">
    <property type="term" value="F:catalytic activity"/>
    <property type="evidence" value="ECO:0007669"/>
    <property type="project" value="InterPro"/>
</dbReference>
<dbReference type="InterPro" id="IPR007197">
    <property type="entry name" value="rSAM"/>
</dbReference>
<evidence type="ECO:0000256" key="1">
    <source>
        <dbReference type="ARBA" id="ARBA00001966"/>
    </source>
</evidence>
<evidence type="ECO:0000256" key="5">
    <source>
        <dbReference type="ARBA" id="ARBA00023004"/>
    </source>
</evidence>
<dbReference type="Gene3D" id="3.20.20.70">
    <property type="entry name" value="Aldolase class I"/>
    <property type="match status" value="1"/>
</dbReference>
<keyword evidence="4" id="KW-0479">Metal-binding</keyword>
<feature type="domain" description="Radical SAM core" evidence="7">
    <location>
        <begin position="2"/>
        <end position="109"/>
    </location>
</feature>
<reference evidence="9" key="1">
    <citation type="submission" date="2017-09" db="EMBL/GenBank/DDBJ databases">
        <title>Depth-based differentiation of microbial function through sediment-hosted aquifers and enrichment of novel symbionts in the deep terrestrial subsurface.</title>
        <authorList>
            <person name="Probst A.J."/>
            <person name="Ladd B."/>
            <person name="Jarett J.K."/>
            <person name="Geller-Mcgrath D.E."/>
            <person name="Sieber C.M.K."/>
            <person name="Emerson J.B."/>
            <person name="Anantharaman K."/>
            <person name="Thomas B.C."/>
            <person name="Malmstrom R."/>
            <person name="Stieglmeier M."/>
            <person name="Klingl A."/>
            <person name="Woyke T."/>
            <person name="Ryan C.M."/>
            <person name="Banfield J.F."/>
        </authorList>
    </citation>
    <scope>NUCLEOTIDE SEQUENCE [LARGE SCALE GENOMIC DNA]</scope>
</reference>
<dbReference type="SUPFAM" id="SSF102114">
    <property type="entry name" value="Radical SAM enzymes"/>
    <property type="match status" value="1"/>
</dbReference>
<dbReference type="InterPro" id="IPR027596">
    <property type="entry name" value="AmmeMemoSam_rS"/>
</dbReference>
<dbReference type="InterPro" id="IPR058240">
    <property type="entry name" value="rSAM_sf"/>
</dbReference>
<proteinExistence type="predicted"/>
<dbReference type="CDD" id="cd01335">
    <property type="entry name" value="Radical_SAM"/>
    <property type="match status" value="1"/>
</dbReference>
<dbReference type="InterPro" id="IPR013785">
    <property type="entry name" value="Aldolase_TIM"/>
</dbReference>
<comment type="cofactor">
    <cofactor evidence="1">
        <name>[4Fe-4S] cluster</name>
        <dbReference type="ChEBI" id="CHEBI:49883"/>
    </cofactor>
</comment>
<keyword evidence="3" id="KW-0949">S-adenosyl-L-methionine</keyword>
<sequence length="215" mass="24340">QVVAFTYNEPTVWYEYMLDIAKIAKQRELKTVMISSGYINPEPLKELLPFLDAVKIDLKAFDSETYIKLIHGDLEPILENIKIVHDSGTWLELVHLVVPGYTDDLEEIGKMCSWVKDNAGEDIPVHFSRFWPQYKLLNLSPTPEETVKKAREACLAAGLKYVYTGNIEDEEGSVTYCPDNNQAVIKRQGFFVSENLVLENGKAAICPTSIPGVWK</sequence>
<dbReference type="Pfam" id="PF04055">
    <property type="entry name" value="Radical_SAM"/>
    <property type="match status" value="1"/>
</dbReference>
<dbReference type="GO" id="GO:0051539">
    <property type="term" value="F:4 iron, 4 sulfur cluster binding"/>
    <property type="evidence" value="ECO:0007669"/>
    <property type="project" value="UniProtKB-KW"/>
</dbReference>
<dbReference type="AlphaFoldDB" id="A0A2M7ALG7"/>
<dbReference type="NCBIfam" id="TIGR04337">
    <property type="entry name" value="AmmeMemoSam_rS"/>
    <property type="match status" value="1"/>
</dbReference>
<dbReference type="PANTHER" id="PTHR30352:SF5">
    <property type="entry name" value="PYRUVATE FORMATE-LYASE 1-ACTIVATING ENZYME"/>
    <property type="match status" value="1"/>
</dbReference>
<evidence type="ECO:0000313" key="8">
    <source>
        <dbReference type="EMBL" id="PIU68242.1"/>
    </source>
</evidence>
<gene>
    <name evidence="8" type="primary">amrS</name>
    <name evidence="8" type="ORF">COS81_04685</name>
</gene>
<dbReference type="EMBL" id="PEWD01000089">
    <property type="protein sequence ID" value="PIU68242.1"/>
    <property type="molecule type" value="Genomic_DNA"/>
</dbReference>
<evidence type="ECO:0000256" key="4">
    <source>
        <dbReference type="ARBA" id="ARBA00022723"/>
    </source>
</evidence>
<keyword evidence="2" id="KW-0004">4Fe-4S</keyword>
<dbReference type="InterPro" id="IPR034457">
    <property type="entry name" value="Organic_radical-activating"/>
</dbReference>
<dbReference type="Proteomes" id="UP000229916">
    <property type="component" value="Unassembled WGS sequence"/>
</dbReference>
<accession>A0A2M7ALG7</accession>
<keyword evidence="6" id="KW-0411">Iron-sulfur</keyword>
<name>A0A2M7ALG7_UNCKA</name>
<evidence type="ECO:0000259" key="7">
    <source>
        <dbReference type="Pfam" id="PF04055"/>
    </source>
</evidence>
<comment type="caution">
    <text evidence="8">The sequence shown here is derived from an EMBL/GenBank/DDBJ whole genome shotgun (WGS) entry which is preliminary data.</text>
</comment>
<feature type="non-terminal residue" evidence="8">
    <location>
        <position position="1"/>
    </location>
</feature>
<evidence type="ECO:0000256" key="2">
    <source>
        <dbReference type="ARBA" id="ARBA00022485"/>
    </source>
</evidence>
<evidence type="ECO:0000256" key="3">
    <source>
        <dbReference type="ARBA" id="ARBA00022691"/>
    </source>
</evidence>
<dbReference type="GO" id="GO:0046872">
    <property type="term" value="F:metal ion binding"/>
    <property type="evidence" value="ECO:0007669"/>
    <property type="project" value="UniProtKB-KW"/>
</dbReference>
<evidence type="ECO:0000256" key="6">
    <source>
        <dbReference type="ARBA" id="ARBA00023014"/>
    </source>
</evidence>
<protein>
    <submittedName>
        <fullName evidence="8">AmmeMemoRadiSam system radical SAM enzyme</fullName>
    </submittedName>
</protein>